<dbReference type="AlphaFoldDB" id="A0A0W0CGD7"/>
<accession>A0A0W0CGD7</accession>
<dbReference type="PANTHER" id="PTHR12175:SF1">
    <property type="entry name" value="PITH DOMAIN-CONTAINING PROTEIN 1"/>
    <property type="match status" value="1"/>
</dbReference>
<organism evidence="4 5">
    <name type="scientific">Candida glabrata</name>
    <name type="common">Yeast</name>
    <name type="synonym">Torulopsis glabrata</name>
    <dbReference type="NCBI Taxonomy" id="5478"/>
    <lineage>
        <taxon>Eukaryota</taxon>
        <taxon>Fungi</taxon>
        <taxon>Dikarya</taxon>
        <taxon>Ascomycota</taxon>
        <taxon>Saccharomycotina</taxon>
        <taxon>Saccharomycetes</taxon>
        <taxon>Saccharomycetales</taxon>
        <taxon>Saccharomycetaceae</taxon>
        <taxon>Nakaseomyces</taxon>
    </lineage>
</organism>
<evidence type="ECO:0000313" key="5">
    <source>
        <dbReference type="Proteomes" id="UP000054886"/>
    </source>
</evidence>
<dbReference type="OMA" id="RLVFKPW"/>
<comment type="similarity">
    <text evidence="1">Belongs to the PITHD1 family.</text>
</comment>
<feature type="domain" description="PITH" evidence="3">
    <location>
        <begin position="27"/>
        <end position="225"/>
    </location>
</feature>
<dbReference type="VEuPathDB" id="FungiDB:CAGL0M10065g"/>
<gene>
    <name evidence="4" type="ORF">AO440_004287</name>
</gene>
<dbReference type="VEuPathDB" id="FungiDB:GWK60_M10021"/>
<name>A0A0W0CGD7_CANGB</name>
<dbReference type="PROSITE" id="PS51532">
    <property type="entry name" value="PITH"/>
    <property type="match status" value="1"/>
</dbReference>
<dbReference type="VEuPathDB" id="FungiDB:B1J91_M10065g"/>
<proteinExistence type="inferred from homology"/>
<feature type="region of interest" description="Disordered" evidence="2">
    <location>
        <begin position="1"/>
        <end position="27"/>
    </location>
</feature>
<dbReference type="InterPro" id="IPR045099">
    <property type="entry name" value="PITH1-like"/>
</dbReference>
<evidence type="ECO:0000256" key="1">
    <source>
        <dbReference type="ARBA" id="ARBA00025788"/>
    </source>
</evidence>
<dbReference type="GO" id="GO:0005737">
    <property type="term" value="C:cytoplasm"/>
    <property type="evidence" value="ECO:0007669"/>
    <property type="project" value="UniProtKB-ARBA"/>
</dbReference>
<dbReference type="PANTHER" id="PTHR12175">
    <property type="entry name" value="AD039 HT014 THIOREDOXIN FAMILY TRP26"/>
    <property type="match status" value="1"/>
</dbReference>
<dbReference type="SUPFAM" id="SSF49785">
    <property type="entry name" value="Galactose-binding domain-like"/>
    <property type="match status" value="1"/>
</dbReference>
<dbReference type="Pfam" id="PF06201">
    <property type="entry name" value="PITH"/>
    <property type="match status" value="1"/>
</dbReference>
<dbReference type="EMBL" id="LLZZ01000128">
    <property type="protein sequence ID" value="KTB01942.1"/>
    <property type="molecule type" value="Genomic_DNA"/>
</dbReference>
<dbReference type="GO" id="GO:0005634">
    <property type="term" value="C:nucleus"/>
    <property type="evidence" value="ECO:0007669"/>
    <property type="project" value="TreeGrafter"/>
</dbReference>
<dbReference type="Proteomes" id="UP000054886">
    <property type="component" value="Unassembled WGS sequence"/>
</dbReference>
<dbReference type="InterPro" id="IPR037047">
    <property type="entry name" value="PITH_dom_sf"/>
</dbReference>
<dbReference type="PhylomeDB" id="A0A0W0CGD7"/>
<comment type="caution">
    <text evidence="4">The sequence shown here is derived from an EMBL/GenBank/DDBJ whole genome shotgun (WGS) entry which is preliminary data.</text>
</comment>
<evidence type="ECO:0000256" key="2">
    <source>
        <dbReference type="SAM" id="MobiDB-lite"/>
    </source>
</evidence>
<evidence type="ECO:0000313" key="4">
    <source>
        <dbReference type="EMBL" id="KTB01942.1"/>
    </source>
</evidence>
<dbReference type="InterPro" id="IPR010400">
    <property type="entry name" value="PITH_dom"/>
</dbReference>
<protein>
    <submittedName>
        <fullName evidence="4">PITH domain-containing protein CG6153</fullName>
    </submittedName>
</protein>
<dbReference type="VEuPathDB" id="FungiDB:GVI51_M10043"/>
<dbReference type="Gene3D" id="2.60.120.470">
    <property type="entry name" value="PITH domain"/>
    <property type="match status" value="1"/>
</dbReference>
<reference evidence="4 5" key="1">
    <citation type="submission" date="2015-10" db="EMBL/GenBank/DDBJ databases">
        <title>Draft genomes sequences of Candida glabrata isolates 1A, 1B, 2A, 2B, 3A and 3B.</title>
        <authorList>
            <person name="Haavelsrud O.E."/>
            <person name="Gaustad P."/>
        </authorList>
    </citation>
    <scope>NUCLEOTIDE SEQUENCE [LARGE SCALE GENOMIC DNA]</scope>
    <source>
        <strain evidence="4">910700640</strain>
    </source>
</reference>
<sequence>MSHHCEDEHFEHDHDHDHGHDHGHSHEAPIATSAAQSLYEQIDTPKIKCLNGVGKGATGKELYKYFIKPHEEKYNTEIYLESDADCQLIINIPFVNSCKVHSVVLRTNANSSGYSTPRTIKIFNNFKKSLDFDTLSGESKVDFKTEHPNNVGVHKGEASVTEDSSFVEYHLPRAQFQNCESLTLFIEDNWADDEDELSQLFFLEIRGEITGKLRPENAVPLMTVYESAPNPLDHAKLESEVSDGLNLGK</sequence>
<dbReference type="InterPro" id="IPR008979">
    <property type="entry name" value="Galactose-bd-like_sf"/>
</dbReference>
<evidence type="ECO:0000259" key="3">
    <source>
        <dbReference type="PROSITE" id="PS51532"/>
    </source>
</evidence>